<dbReference type="OrthoDB" id="8061640at2759"/>
<dbReference type="PANTHER" id="PTHR47331">
    <property type="entry name" value="PHD-TYPE DOMAIN-CONTAINING PROTEIN"/>
    <property type="match status" value="1"/>
</dbReference>
<dbReference type="GO" id="GO:0004190">
    <property type="term" value="F:aspartic-type endopeptidase activity"/>
    <property type="evidence" value="ECO:0007669"/>
    <property type="project" value="InterPro"/>
</dbReference>
<evidence type="ECO:0000259" key="2">
    <source>
        <dbReference type="Pfam" id="PF18701"/>
    </source>
</evidence>
<evidence type="ECO:0000313" key="3">
    <source>
        <dbReference type="RefSeq" id="XP_028147144.1"/>
    </source>
</evidence>
<accession>A0A6P7GCP3</accession>
<reference evidence="3" key="1">
    <citation type="submission" date="2025-08" db="UniProtKB">
        <authorList>
            <consortium name="RefSeq"/>
        </authorList>
    </citation>
    <scope>IDENTIFICATION</scope>
    <source>
        <tissue evidence="3">Whole insect</tissue>
    </source>
</reference>
<feature type="compositionally biased region" description="Basic residues" evidence="1">
    <location>
        <begin position="942"/>
        <end position="959"/>
    </location>
</feature>
<dbReference type="InterPro" id="IPR021109">
    <property type="entry name" value="Peptidase_aspartic_dom_sf"/>
</dbReference>
<dbReference type="RefSeq" id="XP_028147144.1">
    <property type="nucleotide sequence ID" value="XM_028291343.1"/>
</dbReference>
<dbReference type="PROSITE" id="PS00141">
    <property type="entry name" value="ASP_PROTEASE"/>
    <property type="match status" value="1"/>
</dbReference>
<feature type="domain" description="DUF5641" evidence="2">
    <location>
        <begin position="824"/>
        <end position="912"/>
    </location>
</feature>
<feature type="compositionally biased region" description="Basic and acidic residues" evidence="1">
    <location>
        <begin position="926"/>
        <end position="941"/>
    </location>
</feature>
<organism evidence="3">
    <name type="scientific">Diabrotica virgifera virgifera</name>
    <name type="common">western corn rootworm</name>
    <dbReference type="NCBI Taxonomy" id="50390"/>
    <lineage>
        <taxon>Eukaryota</taxon>
        <taxon>Metazoa</taxon>
        <taxon>Ecdysozoa</taxon>
        <taxon>Arthropoda</taxon>
        <taxon>Hexapoda</taxon>
        <taxon>Insecta</taxon>
        <taxon>Pterygota</taxon>
        <taxon>Neoptera</taxon>
        <taxon>Endopterygota</taxon>
        <taxon>Coleoptera</taxon>
        <taxon>Polyphaga</taxon>
        <taxon>Cucujiformia</taxon>
        <taxon>Chrysomeloidea</taxon>
        <taxon>Chrysomelidae</taxon>
        <taxon>Galerucinae</taxon>
        <taxon>Diabroticina</taxon>
        <taxon>Diabroticites</taxon>
        <taxon>Diabrotica</taxon>
    </lineage>
</organism>
<dbReference type="SUPFAM" id="SSF50630">
    <property type="entry name" value="Acid proteases"/>
    <property type="match status" value="1"/>
</dbReference>
<protein>
    <submittedName>
        <fullName evidence="3">Uncharacterized protein LOC114340577</fullName>
    </submittedName>
</protein>
<dbReference type="Gene3D" id="2.40.70.10">
    <property type="entry name" value="Acid Proteases"/>
    <property type="match status" value="1"/>
</dbReference>
<gene>
    <name evidence="3" type="primary">LOC114340577</name>
</gene>
<feature type="region of interest" description="Disordered" evidence="1">
    <location>
        <begin position="926"/>
        <end position="959"/>
    </location>
</feature>
<proteinExistence type="predicted"/>
<dbReference type="GO" id="GO:0006508">
    <property type="term" value="P:proteolysis"/>
    <property type="evidence" value="ECO:0007669"/>
    <property type="project" value="InterPro"/>
</dbReference>
<dbReference type="InterPro" id="IPR008042">
    <property type="entry name" value="Retrotrans_Pao"/>
</dbReference>
<dbReference type="Pfam" id="PF18701">
    <property type="entry name" value="DUF5641"/>
    <property type="match status" value="1"/>
</dbReference>
<dbReference type="InterPro" id="IPR001969">
    <property type="entry name" value="Aspartic_peptidase_AS"/>
</dbReference>
<dbReference type="InParanoid" id="A0A6P7GCP3"/>
<evidence type="ECO:0000256" key="1">
    <source>
        <dbReference type="SAM" id="MobiDB-lite"/>
    </source>
</evidence>
<dbReference type="PANTHER" id="PTHR47331:SF5">
    <property type="entry name" value="RIBONUCLEASE H"/>
    <property type="match status" value="1"/>
</dbReference>
<dbReference type="AlphaFoldDB" id="A0A6P7GCP3"/>
<name>A0A6P7GCP3_DIAVI</name>
<dbReference type="SUPFAM" id="SSF56672">
    <property type="entry name" value="DNA/RNA polymerases"/>
    <property type="match status" value="1"/>
</dbReference>
<dbReference type="GO" id="GO:0071897">
    <property type="term" value="P:DNA biosynthetic process"/>
    <property type="evidence" value="ECO:0007669"/>
    <property type="project" value="UniProtKB-ARBA"/>
</dbReference>
<sequence length="959" mass="109935">MALSTLYDRLETQLRALGTLGVTSDKCAAMLLPLVESALPYELLKIWERNRASNNLKFNNELQGLLEFLKTEVEAEERVKLAQSSFTVPKSIDDKYTVETLHTESLKTKGKQKFSCIFCESNTHASQDCIKAQKMTLEQKKSIISKKRSCFSCLKQFHNFRTCKTTVKCIKCARKHFTLMCPDLHEKENKNRDLQKSESLENTLTTVASETLLQTINVRVISDNKRSMTVRALLDSGSQRSYITTKCAEDLGLTKIGQENIVQGVFGGLQGAPKIHRLFKAGIENLENSFSIGLSLLEQSKICNYVPKLIDQKVLDLLKDKNIYINDSASKELEVNLLIGADMFGHIITGNLVNINDSLVALETKFGWTVMGTQKSNNKINTFVSTYFTDSLSTLWSLDVLGIKDPAETKCREELDIRTLEKFKESTVVNSENRYEVCLPWAEGYPAITSNFNLAEKRVFSTTKRLLSLNKLTEYDNIFQDWENTGIIEEVEEEPLEKNTHYLAHHAVVKESSLTTRIRPVFDASAKDGNGNSLNDLLEKGPNLIELIIPLILKFRLHKIGVTSDIAKAFLQISVSEKDRDFLRSPTVNLYLEKEKTYTETANQLLNAFYVDNCVFSVRNETELKKFIDESTEILKNAKFDLRGWTFNENKDTYLAYPEEENLIINKTLHVFVDASKYAYAACVFIRLEFQNYISIKLLRRLSPVKTITLPRLELLMAAVIGVRLLETVKEVADFAELKTYYWRNRVKEIKKYSAVDQWRHVPGDMNIADVLSRGCSGKQLLEKQWWKGPQWLKEPENMWPKGEGNSDEVVDLDIVDSEFFKGRFRHIQNLRQMLRDRFRKEYLAELVNYGQRRGDSVKVGDVLMVGSDNVKRINWPMGKIIEVYSGQDGIQRVAKVKTKNGVLVRPCLRLYRVELPINDIQENLRKDKEESTEQDKSEKVKKSRYGRTLKTPHRFTAA</sequence>
<dbReference type="InterPro" id="IPR040676">
    <property type="entry name" value="DUF5641"/>
</dbReference>
<dbReference type="Pfam" id="PF05380">
    <property type="entry name" value="Peptidase_A17"/>
    <property type="match status" value="1"/>
</dbReference>
<dbReference type="InterPro" id="IPR043502">
    <property type="entry name" value="DNA/RNA_pol_sf"/>
</dbReference>